<keyword evidence="7 12" id="KW-0479">Metal-binding</keyword>
<evidence type="ECO:0000256" key="4">
    <source>
        <dbReference type="ARBA" id="ARBA00022475"/>
    </source>
</evidence>
<reference evidence="14" key="1">
    <citation type="journal article" date="2014" name="Int. J. Syst. Evol. Microbiol.">
        <title>Complete genome sequence of Corynebacterium casei LMG S-19264T (=DSM 44701T), isolated from a smear-ripened cheese.</title>
        <authorList>
            <consortium name="US DOE Joint Genome Institute (JGI-PGF)"/>
            <person name="Walter F."/>
            <person name="Albersmeier A."/>
            <person name="Kalinowski J."/>
            <person name="Ruckert C."/>
        </authorList>
    </citation>
    <scope>NUCLEOTIDE SEQUENCE</scope>
    <source>
        <strain evidence="14">JCM 4654</strain>
    </source>
</reference>
<evidence type="ECO:0000256" key="1">
    <source>
        <dbReference type="ARBA" id="ARBA00004651"/>
    </source>
</evidence>
<comment type="caution">
    <text evidence="14">The sequence shown here is derived from an EMBL/GenBank/DDBJ whole genome shotgun (WGS) entry which is preliminary data.</text>
</comment>
<keyword evidence="6 12" id="KW-0812">Transmembrane</keyword>
<evidence type="ECO:0000256" key="12">
    <source>
        <dbReference type="PIRNR" id="PIRNR006446"/>
    </source>
</evidence>
<sequence>MIVHQLYAAGAVPARTQMGASLGFHIIYACFGIAFPTAVLYAHWRGLRRADAAALLLARRWSKVMAVIFAVGAVSGTVLSYELGLLWPGLMGRFGAAYGVPFSVEGIWFFVEAIFTSIYLYGWRRMSPWWHWWAGTPMVLSGVLGAWSVVAANSWMNQPSGFTLRDGRVASVDPWAVIFNRASAYEVPHMVLAAYMVTGFTVAGVYAVGLLRGRWDRYHRLGFLIPFVMGAVCAPAQVVVGDVAARAIAEQQPVKFAAMELVPQTGTHVTEWLGGIWVNGEVAFGIGVPYLDSILVGFSPDTEVVGWNSVPPDLRPPLPSMLHVAFDVMVAVGMALLALGAWLGWHWRFRRALPRTRWFLVPAAVAGIAAVLAMECGWIVTEVGRQPWTVYGVLLTRDAVTPAAGVPVTLAVVLVVYFVLTGVTIGLPWLMSLRWRKERPGGPGESRGPGGPGGPDGRQRPAPGGHEPSAPEAPW</sequence>
<dbReference type="EMBL" id="BMVF01000013">
    <property type="protein sequence ID" value="GHD93074.1"/>
    <property type="molecule type" value="Genomic_DNA"/>
</dbReference>
<keyword evidence="4 12" id="KW-1003">Cell membrane</keyword>
<organism evidence="14 15">
    <name type="scientific">Streptomyces naganishii JCM 4654</name>
    <dbReference type="NCBI Taxonomy" id="1306179"/>
    <lineage>
        <taxon>Bacteria</taxon>
        <taxon>Bacillati</taxon>
        <taxon>Actinomycetota</taxon>
        <taxon>Actinomycetes</taxon>
        <taxon>Kitasatosporales</taxon>
        <taxon>Streptomycetaceae</taxon>
        <taxon>Streptomyces</taxon>
    </lineage>
</organism>
<feature type="transmembrane region" description="Helical" evidence="12">
    <location>
        <begin position="321"/>
        <end position="345"/>
    </location>
</feature>
<evidence type="ECO:0000256" key="7">
    <source>
        <dbReference type="ARBA" id="ARBA00022723"/>
    </source>
</evidence>
<dbReference type="InterPro" id="IPR002585">
    <property type="entry name" value="Cyt-d_ubiquinol_oxidase_su_1"/>
</dbReference>
<feature type="transmembrane region" description="Helical" evidence="12">
    <location>
        <begin position="190"/>
        <end position="209"/>
    </location>
</feature>
<evidence type="ECO:0000256" key="6">
    <source>
        <dbReference type="ARBA" id="ARBA00022692"/>
    </source>
</evidence>
<keyword evidence="8 12" id="KW-0249">Electron transport</keyword>
<evidence type="ECO:0000256" key="10">
    <source>
        <dbReference type="ARBA" id="ARBA00023004"/>
    </source>
</evidence>
<dbReference type="GO" id="GO:0016682">
    <property type="term" value="F:oxidoreductase activity, acting on diphenols and related substances as donors, oxygen as acceptor"/>
    <property type="evidence" value="ECO:0007669"/>
    <property type="project" value="TreeGrafter"/>
</dbReference>
<evidence type="ECO:0000313" key="15">
    <source>
        <dbReference type="Proteomes" id="UP000608955"/>
    </source>
</evidence>
<comment type="similarity">
    <text evidence="2 12">Belongs to the cytochrome ubiquinol oxidase subunit 1 family.</text>
</comment>
<evidence type="ECO:0000256" key="2">
    <source>
        <dbReference type="ARBA" id="ARBA00009819"/>
    </source>
</evidence>
<keyword evidence="15" id="KW-1185">Reference proteome</keyword>
<evidence type="ECO:0000256" key="8">
    <source>
        <dbReference type="ARBA" id="ARBA00022982"/>
    </source>
</evidence>
<gene>
    <name evidence="14" type="ORF">GCM10010508_48440</name>
</gene>
<feature type="compositionally biased region" description="Gly residues" evidence="13">
    <location>
        <begin position="441"/>
        <end position="456"/>
    </location>
</feature>
<comment type="subcellular location">
    <subcellularLocation>
        <location evidence="1">Cell membrane</location>
        <topology evidence="1">Multi-pass membrane protein</topology>
    </subcellularLocation>
</comment>
<feature type="transmembrane region" description="Helical" evidence="12">
    <location>
        <begin position="22"/>
        <end position="44"/>
    </location>
</feature>
<evidence type="ECO:0000256" key="11">
    <source>
        <dbReference type="ARBA" id="ARBA00023136"/>
    </source>
</evidence>
<keyword evidence="5 12" id="KW-0349">Heme</keyword>
<evidence type="ECO:0000256" key="9">
    <source>
        <dbReference type="ARBA" id="ARBA00022989"/>
    </source>
</evidence>
<dbReference type="PIRSF" id="PIRSF006446">
    <property type="entry name" value="Cyt_quinol_oxidase_1"/>
    <property type="match status" value="1"/>
</dbReference>
<dbReference type="RefSeq" id="WP_190179938.1">
    <property type="nucleotide sequence ID" value="NZ_BMVF01000013.1"/>
</dbReference>
<keyword evidence="9 12" id="KW-1133">Transmembrane helix</keyword>
<dbReference type="PANTHER" id="PTHR30365:SF14">
    <property type="entry name" value="CYTOCHROME BD MENAQUINOL OXIDASE SUBUNIT I-RELATED"/>
    <property type="match status" value="1"/>
</dbReference>
<dbReference type="AlphaFoldDB" id="A0A919CXN2"/>
<feature type="transmembrane region" description="Helical" evidence="12">
    <location>
        <begin position="107"/>
        <end position="123"/>
    </location>
</feature>
<dbReference type="GO" id="GO:0020037">
    <property type="term" value="F:heme binding"/>
    <property type="evidence" value="ECO:0007669"/>
    <property type="project" value="TreeGrafter"/>
</dbReference>
<evidence type="ECO:0000256" key="3">
    <source>
        <dbReference type="ARBA" id="ARBA00022448"/>
    </source>
</evidence>
<feature type="transmembrane region" description="Helical" evidence="12">
    <location>
        <begin position="64"/>
        <end position="87"/>
    </location>
</feature>
<feature type="transmembrane region" description="Helical" evidence="12">
    <location>
        <begin position="130"/>
        <end position="150"/>
    </location>
</feature>
<name>A0A919CXN2_9ACTN</name>
<feature type="region of interest" description="Disordered" evidence="13">
    <location>
        <begin position="439"/>
        <end position="475"/>
    </location>
</feature>
<keyword evidence="3 12" id="KW-0813">Transport</keyword>
<feature type="transmembrane region" description="Helical" evidence="12">
    <location>
        <begin position="221"/>
        <end position="240"/>
    </location>
</feature>
<dbReference type="GO" id="GO:0019646">
    <property type="term" value="P:aerobic electron transport chain"/>
    <property type="evidence" value="ECO:0007669"/>
    <property type="project" value="InterPro"/>
</dbReference>
<keyword evidence="10 12" id="KW-0408">Iron</keyword>
<reference evidence="14" key="2">
    <citation type="submission" date="2020-09" db="EMBL/GenBank/DDBJ databases">
        <authorList>
            <person name="Sun Q."/>
            <person name="Ohkuma M."/>
        </authorList>
    </citation>
    <scope>NUCLEOTIDE SEQUENCE</scope>
    <source>
        <strain evidence="14">JCM 4654</strain>
    </source>
</reference>
<dbReference type="Proteomes" id="UP000608955">
    <property type="component" value="Unassembled WGS sequence"/>
</dbReference>
<keyword evidence="11 12" id="KW-0472">Membrane</keyword>
<dbReference type="GO" id="GO:0009055">
    <property type="term" value="F:electron transfer activity"/>
    <property type="evidence" value="ECO:0007669"/>
    <property type="project" value="UniProtKB-UniRule"/>
</dbReference>
<feature type="transmembrane region" description="Helical" evidence="12">
    <location>
        <begin position="400"/>
        <end position="430"/>
    </location>
</feature>
<proteinExistence type="inferred from homology"/>
<evidence type="ECO:0000313" key="14">
    <source>
        <dbReference type="EMBL" id="GHD93074.1"/>
    </source>
</evidence>
<accession>A0A919CXN2</accession>
<feature type="transmembrane region" description="Helical" evidence="12">
    <location>
        <begin position="357"/>
        <end position="380"/>
    </location>
</feature>
<dbReference type="GO" id="GO:0070069">
    <property type="term" value="C:cytochrome complex"/>
    <property type="evidence" value="ECO:0007669"/>
    <property type="project" value="UniProtKB-UniRule"/>
</dbReference>
<protein>
    <submittedName>
        <fullName evidence="14">Cytochrome ubiquinol oxidase subunit I</fullName>
    </submittedName>
</protein>
<dbReference type="GO" id="GO:0005886">
    <property type="term" value="C:plasma membrane"/>
    <property type="evidence" value="ECO:0007669"/>
    <property type="project" value="UniProtKB-SubCell"/>
</dbReference>
<dbReference type="Pfam" id="PF01654">
    <property type="entry name" value="Cyt_bd_oxida_I"/>
    <property type="match status" value="1"/>
</dbReference>
<dbReference type="GO" id="GO:0046872">
    <property type="term" value="F:metal ion binding"/>
    <property type="evidence" value="ECO:0007669"/>
    <property type="project" value="UniProtKB-UniRule"/>
</dbReference>
<dbReference type="PANTHER" id="PTHR30365">
    <property type="entry name" value="CYTOCHROME D UBIQUINOL OXIDASE"/>
    <property type="match status" value="1"/>
</dbReference>
<evidence type="ECO:0000256" key="5">
    <source>
        <dbReference type="ARBA" id="ARBA00022617"/>
    </source>
</evidence>
<evidence type="ECO:0000256" key="13">
    <source>
        <dbReference type="SAM" id="MobiDB-lite"/>
    </source>
</evidence>